<dbReference type="InterPro" id="IPR036837">
    <property type="entry name" value="Cation_efflux_CTD_sf"/>
</dbReference>
<evidence type="ECO:0000313" key="15">
    <source>
        <dbReference type="Proteomes" id="UP000193560"/>
    </source>
</evidence>
<proteinExistence type="inferred from homology"/>
<feature type="compositionally biased region" description="Basic residues" evidence="9">
    <location>
        <begin position="126"/>
        <end position="135"/>
    </location>
</feature>
<keyword evidence="6 10" id="KW-1133">Transmembrane helix</keyword>
<evidence type="ECO:0000256" key="4">
    <source>
        <dbReference type="ARBA" id="ARBA00022692"/>
    </source>
</evidence>
<feature type="transmembrane region" description="Helical" evidence="10">
    <location>
        <begin position="195"/>
        <end position="216"/>
    </location>
</feature>
<comment type="caution">
    <text evidence="14">The sequence shown here is derived from an EMBL/GenBank/DDBJ whole genome shotgun (WGS) entry which is preliminary data.</text>
</comment>
<feature type="region of interest" description="Disordered" evidence="9">
    <location>
        <begin position="282"/>
        <end position="312"/>
    </location>
</feature>
<evidence type="ECO:0000256" key="5">
    <source>
        <dbReference type="ARBA" id="ARBA00022906"/>
    </source>
</evidence>
<evidence type="ECO:0000256" key="1">
    <source>
        <dbReference type="ARBA" id="ARBA00004141"/>
    </source>
</evidence>
<feature type="transmembrane region" description="Helical" evidence="10">
    <location>
        <begin position="98"/>
        <end position="121"/>
    </location>
</feature>
<organism evidence="14 15">
    <name type="scientific">Absidia repens</name>
    <dbReference type="NCBI Taxonomy" id="90262"/>
    <lineage>
        <taxon>Eukaryota</taxon>
        <taxon>Fungi</taxon>
        <taxon>Fungi incertae sedis</taxon>
        <taxon>Mucoromycota</taxon>
        <taxon>Mucoromycotina</taxon>
        <taxon>Mucoromycetes</taxon>
        <taxon>Mucorales</taxon>
        <taxon>Cunninghamellaceae</taxon>
        <taxon>Absidia</taxon>
    </lineage>
</organism>
<evidence type="ECO:0000256" key="8">
    <source>
        <dbReference type="ARBA" id="ARBA00023136"/>
    </source>
</evidence>
<protein>
    <submittedName>
        <fullName evidence="14">Cation efflux family-domain-containing protein</fullName>
    </submittedName>
</protein>
<dbReference type="InterPro" id="IPR027470">
    <property type="entry name" value="Cation_efflux_CTD"/>
</dbReference>
<dbReference type="InterPro" id="IPR027469">
    <property type="entry name" value="Cation_efflux_TMD_sf"/>
</dbReference>
<dbReference type="GO" id="GO:0098771">
    <property type="term" value="P:inorganic ion homeostasis"/>
    <property type="evidence" value="ECO:0007669"/>
    <property type="project" value="UniProtKB-ARBA"/>
</dbReference>
<name>A0A1X2IQC3_9FUNG</name>
<reference evidence="14 15" key="1">
    <citation type="submission" date="2016-07" db="EMBL/GenBank/DDBJ databases">
        <title>Pervasive Adenine N6-methylation of Active Genes in Fungi.</title>
        <authorList>
            <consortium name="DOE Joint Genome Institute"/>
            <person name="Mondo S.J."/>
            <person name="Dannebaum R.O."/>
            <person name="Kuo R.C."/>
            <person name="Labutti K."/>
            <person name="Haridas S."/>
            <person name="Kuo A."/>
            <person name="Salamov A."/>
            <person name="Ahrendt S.R."/>
            <person name="Lipzen A."/>
            <person name="Sullivan W."/>
            <person name="Andreopoulos W.B."/>
            <person name="Clum A."/>
            <person name="Lindquist E."/>
            <person name="Daum C."/>
            <person name="Ramamoorthy G.K."/>
            <person name="Gryganskyi A."/>
            <person name="Culley D."/>
            <person name="Magnuson J.K."/>
            <person name="James T.Y."/>
            <person name="O'Malley M.A."/>
            <person name="Stajich J.E."/>
            <person name="Spatafora J.W."/>
            <person name="Visel A."/>
            <person name="Grigoriev I.V."/>
        </authorList>
    </citation>
    <scope>NUCLEOTIDE SEQUENCE [LARGE SCALE GENOMIC DNA]</scope>
    <source>
        <strain evidence="14 15">NRRL 1336</strain>
    </source>
</reference>
<feature type="domain" description="Cation efflux protein cytoplasmic" evidence="13">
    <location>
        <begin position="229"/>
        <end position="273"/>
    </location>
</feature>
<sequence>MFACSLAFLFFITEVTAGYLANSLALLSDGFHLLSDVASFIVALVAIYLAEKPPTKRHSFGFHRAEVVAALISVFTIWILTGFLVVEAFHRLSHPQKIDAKIMCTTASIGVFVNLVLAYVLGGHHHHHHHHNHQHQHQDQDQITDSDQESQLNPKKKIHNINLQAAALHVLGDLLASLGVLISSITLWIKPEYGFVDPLCTFLFSIIVMYTTYHLVCESFVVLMEGCPTHLEIHEVEESLLQLKRVVDVHDLHIWTLSPGKTALSVHLIVKGPSTCVIAPTTPISTHSDSSSSGSSSSSSSSSHHPVEDASTFMTTDSDNHVLIEAQSLLYHEFGIHHSTIQIECSQDSNSKGCCVALLDPTLCH</sequence>
<evidence type="ECO:0000256" key="10">
    <source>
        <dbReference type="SAM" id="Phobius"/>
    </source>
</evidence>
<dbReference type="SUPFAM" id="SSF160240">
    <property type="entry name" value="Cation efflux protein cytoplasmic domain-like"/>
    <property type="match status" value="1"/>
</dbReference>
<dbReference type="PANTHER" id="PTHR11562:SF17">
    <property type="entry name" value="RE54080P-RELATED"/>
    <property type="match status" value="1"/>
</dbReference>
<dbReference type="AlphaFoldDB" id="A0A1X2IQC3"/>
<feature type="signal peptide" evidence="11">
    <location>
        <begin position="1"/>
        <end position="17"/>
    </location>
</feature>
<dbReference type="InterPro" id="IPR058533">
    <property type="entry name" value="Cation_efflux_TM"/>
</dbReference>
<evidence type="ECO:0000256" key="9">
    <source>
        <dbReference type="SAM" id="MobiDB-lite"/>
    </source>
</evidence>
<comment type="subcellular location">
    <subcellularLocation>
        <location evidence="1">Membrane</location>
        <topology evidence="1">Multi-pass membrane protein</topology>
    </subcellularLocation>
</comment>
<dbReference type="SUPFAM" id="SSF161111">
    <property type="entry name" value="Cation efflux protein transmembrane domain-like"/>
    <property type="match status" value="1"/>
</dbReference>
<evidence type="ECO:0000256" key="11">
    <source>
        <dbReference type="SAM" id="SignalP"/>
    </source>
</evidence>
<keyword evidence="4 10" id="KW-0812">Transmembrane</keyword>
<keyword evidence="15" id="KW-1185">Reference proteome</keyword>
<keyword evidence="8 10" id="KW-0472">Membrane</keyword>
<evidence type="ECO:0000256" key="3">
    <source>
        <dbReference type="ARBA" id="ARBA00022448"/>
    </source>
</evidence>
<evidence type="ECO:0000256" key="7">
    <source>
        <dbReference type="ARBA" id="ARBA00023065"/>
    </source>
</evidence>
<dbReference type="PANTHER" id="PTHR11562">
    <property type="entry name" value="CATION EFFLUX PROTEIN/ ZINC TRANSPORTER"/>
    <property type="match status" value="1"/>
</dbReference>
<dbReference type="GO" id="GO:0005886">
    <property type="term" value="C:plasma membrane"/>
    <property type="evidence" value="ECO:0007669"/>
    <property type="project" value="TreeGrafter"/>
</dbReference>
<dbReference type="Gene3D" id="1.20.1510.10">
    <property type="entry name" value="Cation efflux protein transmembrane domain"/>
    <property type="match status" value="1"/>
</dbReference>
<feature type="compositionally biased region" description="Low complexity" evidence="9">
    <location>
        <begin position="285"/>
        <end position="304"/>
    </location>
</feature>
<dbReference type="Proteomes" id="UP000193560">
    <property type="component" value="Unassembled WGS sequence"/>
</dbReference>
<keyword evidence="7" id="KW-0406">Ion transport</keyword>
<evidence type="ECO:0000256" key="2">
    <source>
        <dbReference type="ARBA" id="ARBA00008873"/>
    </source>
</evidence>
<keyword evidence="5" id="KW-0864">Zinc transport</keyword>
<feature type="transmembrane region" description="Helical" evidence="10">
    <location>
        <begin position="33"/>
        <end position="50"/>
    </location>
</feature>
<accession>A0A1X2IQC3</accession>
<dbReference type="EMBL" id="MCGE01000006">
    <property type="protein sequence ID" value="ORZ20475.1"/>
    <property type="molecule type" value="Genomic_DNA"/>
</dbReference>
<keyword evidence="3" id="KW-0813">Transport</keyword>
<gene>
    <name evidence="14" type="ORF">BCR42DRAFT_488982</name>
</gene>
<keyword evidence="5" id="KW-0862">Zinc</keyword>
<dbReference type="GO" id="GO:0005385">
    <property type="term" value="F:zinc ion transmembrane transporter activity"/>
    <property type="evidence" value="ECO:0007669"/>
    <property type="project" value="TreeGrafter"/>
</dbReference>
<feature type="region of interest" description="Disordered" evidence="9">
    <location>
        <begin position="126"/>
        <end position="149"/>
    </location>
</feature>
<dbReference type="STRING" id="90262.A0A1X2IQC3"/>
<dbReference type="InterPro" id="IPR002524">
    <property type="entry name" value="Cation_efflux"/>
</dbReference>
<dbReference type="NCBIfam" id="TIGR01297">
    <property type="entry name" value="CDF"/>
    <property type="match status" value="1"/>
</dbReference>
<evidence type="ECO:0000259" key="13">
    <source>
        <dbReference type="Pfam" id="PF16916"/>
    </source>
</evidence>
<feature type="transmembrane region" description="Helical" evidence="10">
    <location>
        <begin position="165"/>
        <end position="189"/>
    </location>
</feature>
<feature type="transmembrane region" description="Helical" evidence="10">
    <location>
        <begin position="62"/>
        <end position="86"/>
    </location>
</feature>
<dbReference type="InterPro" id="IPR050681">
    <property type="entry name" value="CDF/SLC30A"/>
</dbReference>
<comment type="similarity">
    <text evidence="2">Belongs to the cation diffusion facilitator (CDF) transporter (TC 2.A.4) family. SLC30A subfamily.</text>
</comment>
<dbReference type="GO" id="GO:0030003">
    <property type="term" value="P:intracellular monoatomic cation homeostasis"/>
    <property type="evidence" value="ECO:0007669"/>
    <property type="project" value="UniProtKB-ARBA"/>
</dbReference>
<evidence type="ECO:0000256" key="6">
    <source>
        <dbReference type="ARBA" id="ARBA00022989"/>
    </source>
</evidence>
<dbReference type="Pfam" id="PF16916">
    <property type="entry name" value="ZT_dimer"/>
    <property type="match status" value="1"/>
</dbReference>
<evidence type="ECO:0000259" key="12">
    <source>
        <dbReference type="Pfam" id="PF01545"/>
    </source>
</evidence>
<evidence type="ECO:0000313" key="14">
    <source>
        <dbReference type="EMBL" id="ORZ20475.1"/>
    </source>
</evidence>
<feature type="domain" description="Cation efflux protein transmembrane" evidence="12">
    <location>
        <begin position="3"/>
        <end position="224"/>
    </location>
</feature>
<keyword evidence="11" id="KW-0732">Signal</keyword>
<feature type="chain" id="PRO_5013344256" evidence="11">
    <location>
        <begin position="18"/>
        <end position="365"/>
    </location>
</feature>
<dbReference type="Pfam" id="PF01545">
    <property type="entry name" value="Cation_efflux"/>
    <property type="match status" value="1"/>
</dbReference>
<dbReference type="OrthoDB" id="9944568at2759"/>